<dbReference type="AlphaFoldDB" id="K1WN37"/>
<sequence>MASNPFQVPGSEFEFSFSAFGGPSNPFNGSTPVPPPAPLAPAMSAPPSEADGLRDIIRAGNQAVAALNGEIEELKRALLLEEKKRTAEVRAKDKQRVEEVAVVEKEWQENVEDYNRLCDEYQEFRDEAEKEIEELRRQSLASIPAGNVLVDDRGCAAATGNSSASTSSVSNQDVATQSASPVYRSIGTYVDFGANMAEHAPVPVLGENLQNVYDKLNGEHEKVKALYKKCAINLQNREKDVVRLEGFVDEANKATVAEKEKATKYEAELAAIKKALDDREDHIEYIEKQLGEEQEQVTELQTLARNHTLVVDKLREMEKDVKHYKDKEAEISRNSRNVYAQRDRLEKELEKLRKAEGDWKRERGEAARLEEELKHSQELLESAYAQIEKFDTETAGFQAMPESHTAPVTTESLNRRLSKSLSHLSETAEPRSQPEEEAGEEAGEEASDRRFSEEMRYESDFDSGDESEETEFVPPPVPAHDDDAVLDDQGRQIIRVDGPAAETRVVEVPIHVPEIQIEYRDPVPAPPAEPTIIRVPARIITTTRYVHWFTTELHMLLFLWAFLTNVFNSSFSRSIRGVATVSPEVVAGGEPGQDGLAPAVGAGAPPAPPAVETEGFRTLRQPVSFWWTLFWFLMHCIAYYFCWVAFDTYSERKIWRAANEATRAMLTNWLNYRYPDQGILHALLSPEWAAWVDRGVVNTVRYALHVEYTPYPMPG</sequence>
<feature type="region of interest" description="Disordered" evidence="2">
    <location>
        <begin position="19"/>
        <end position="49"/>
    </location>
</feature>
<dbReference type="OMA" id="CWLLVEF"/>
<dbReference type="OrthoDB" id="3563208at2759"/>
<dbReference type="STRING" id="1072389.K1WN37"/>
<accession>K1WN37</accession>
<gene>
    <name evidence="4" type="ORF">MBM_07531</name>
</gene>
<evidence type="ECO:0000313" key="4">
    <source>
        <dbReference type="EMBL" id="EKD14301.1"/>
    </source>
</evidence>
<keyword evidence="5" id="KW-1185">Reference proteome</keyword>
<name>K1WN37_MARBU</name>
<dbReference type="InParanoid" id="K1WN37"/>
<proteinExistence type="predicted"/>
<keyword evidence="1" id="KW-0175">Coiled coil</keyword>
<keyword evidence="3" id="KW-0472">Membrane</keyword>
<feature type="compositionally biased region" description="Acidic residues" evidence="2">
    <location>
        <begin position="435"/>
        <end position="445"/>
    </location>
</feature>
<dbReference type="HOGENOM" id="CLU_386383_0_0_1"/>
<dbReference type="Proteomes" id="UP000006753">
    <property type="component" value="Unassembled WGS sequence"/>
</dbReference>
<feature type="region of interest" description="Disordered" evidence="2">
    <location>
        <begin position="399"/>
        <end position="480"/>
    </location>
</feature>
<feature type="compositionally biased region" description="Low complexity" evidence="2">
    <location>
        <begin position="40"/>
        <end position="49"/>
    </location>
</feature>
<feature type="coiled-coil region" evidence="1">
    <location>
        <begin position="111"/>
        <end position="141"/>
    </location>
</feature>
<evidence type="ECO:0000313" key="5">
    <source>
        <dbReference type="Proteomes" id="UP000006753"/>
    </source>
</evidence>
<keyword evidence="3" id="KW-1133">Transmembrane helix</keyword>
<feature type="coiled-coil region" evidence="1">
    <location>
        <begin position="283"/>
        <end position="386"/>
    </location>
</feature>
<protein>
    <submittedName>
        <fullName evidence="4">Uncharacterized protein</fullName>
    </submittedName>
</protein>
<feature type="coiled-coil region" evidence="1">
    <location>
        <begin position="57"/>
        <end position="84"/>
    </location>
</feature>
<organism evidence="4 5">
    <name type="scientific">Marssonina brunnea f. sp. multigermtubi (strain MB_m1)</name>
    <name type="common">Marssonina leaf spot fungus</name>
    <dbReference type="NCBI Taxonomy" id="1072389"/>
    <lineage>
        <taxon>Eukaryota</taxon>
        <taxon>Fungi</taxon>
        <taxon>Dikarya</taxon>
        <taxon>Ascomycota</taxon>
        <taxon>Pezizomycotina</taxon>
        <taxon>Leotiomycetes</taxon>
        <taxon>Helotiales</taxon>
        <taxon>Drepanopezizaceae</taxon>
        <taxon>Drepanopeziza</taxon>
    </lineage>
</organism>
<evidence type="ECO:0000256" key="2">
    <source>
        <dbReference type="SAM" id="MobiDB-lite"/>
    </source>
</evidence>
<feature type="transmembrane region" description="Helical" evidence="3">
    <location>
        <begin position="625"/>
        <end position="646"/>
    </location>
</feature>
<reference evidence="4 5" key="1">
    <citation type="journal article" date="2012" name="BMC Genomics">
        <title>Sequencing the genome of Marssonina brunnea reveals fungus-poplar co-evolution.</title>
        <authorList>
            <person name="Zhu S."/>
            <person name="Cao Y.-Z."/>
            <person name="Jiang C."/>
            <person name="Tan B.-Y."/>
            <person name="Wang Z."/>
            <person name="Feng S."/>
            <person name="Zhang L."/>
            <person name="Su X.-H."/>
            <person name="Brejova B."/>
            <person name="Vinar T."/>
            <person name="Xu M."/>
            <person name="Wang M.-X."/>
            <person name="Zhang S.-G."/>
            <person name="Huang M.-R."/>
            <person name="Wu R."/>
            <person name="Zhou Y."/>
        </authorList>
    </citation>
    <scope>NUCLEOTIDE SEQUENCE [LARGE SCALE GENOMIC DNA]</scope>
    <source>
        <strain evidence="4 5">MB_m1</strain>
    </source>
</reference>
<evidence type="ECO:0000256" key="3">
    <source>
        <dbReference type="SAM" id="Phobius"/>
    </source>
</evidence>
<dbReference type="EMBL" id="JH921446">
    <property type="protein sequence ID" value="EKD14301.1"/>
    <property type="molecule type" value="Genomic_DNA"/>
</dbReference>
<feature type="compositionally biased region" description="Basic and acidic residues" evidence="2">
    <location>
        <begin position="446"/>
        <end position="459"/>
    </location>
</feature>
<evidence type="ECO:0000256" key="1">
    <source>
        <dbReference type="SAM" id="Coils"/>
    </source>
</evidence>
<dbReference type="KEGG" id="mbe:MBM_07531"/>
<keyword evidence="3" id="KW-0812">Transmembrane</keyword>
<feature type="compositionally biased region" description="Acidic residues" evidence="2">
    <location>
        <begin position="460"/>
        <end position="471"/>
    </location>
</feature>
<dbReference type="RefSeq" id="XP_007295420.1">
    <property type="nucleotide sequence ID" value="XM_007295358.1"/>
</dbReference>
<dbReference type="GeneID" id="18763466"/>